<accession>A0A699IGB0</accession>
<organism evidence="1">
    <name type="scientific">Tanacetum cinerariifolium</name>
    <name type="common">Dalmatian daisy</name>
    <name type="synonym">Chrysanthemum cinerariifolium</name>
    <dbReference type="NCBI Taxonomy" id="118510"/>
    <lineage>
        <taxon>Eukaryota</taxon>
        <taxon>Viridiplantae</taxon>
        <taxon>Streptophyta</taxon>
        <taxon>Embryophyta</taxon>
        <taxon>Tracheophyta</taxon>
        <taxon>Spermatophyta</taxon>
        <taxon>Magnoliopsida</taxon>
        <taxon>eudicotyledons</taxon>
        <taxon>Gunneridae</taxon>
        <taxon>Pentapetalae</taxon>
        <taxon>asterids</taxon>
        <taxon>campanulids</taxon>
        <taxon>Asterales</taxon>
        <taxon>Asteraceae</taxon>
        <taxon>Asteroideae</taxon>
        <taxon>Anthemideae</taxon>
        <taxon>Anthemidinae</taxon>
        <taxon>Tanacetum</taxon>
    </lineage>
</organism>
<dbReference type="PANTHER" id="PTHR33703:SF1">
    <property type="entry name" value="WOUND-INDUCED PROTEIN 1"/>
    <property type="match status" value="1"/>
</dbReference>
<name>A0A699IGB0_TANCI</name>
<protein>
    <recommendedName>
        <fullName evidence="2">Senescence associated protein 20</fullName>
    </recommendedName>
</protein>
<reference evidence="1" key="1">
    <citation type="journal article" date="2019" name="Sci. Rep.">
        <title>Draft genome of Tanacetum cinerariifolium, the natural source of mosquito coil.</title>
        <authorList>
            <person name="Yamashiro T."/>
            <person name="Shiraishi A."/>
            <person name="Satake H."/>
            <person name="Nakayama K."/>
        </authorList>
    </citation>
    <scope>NUCLEOTIDE SEQUENCE</scope>
</reference>
<evidence type="ECO:0000313" key="1">
    <source>
        <dbReference type="EMBL" id="GEZ44364.1"/>
    </source>
</evidence>
<sequence>MEGLNNKIVCEFYKALAARDAKMVQYLLAPDIDWWFHGPPAHKYNLMQVLTGICEFDCNDSYEPLVVVSIGTIVVAEGYHIHENRKTFWVHVWTVGNGKTITEVREYLDTSVTVTHIRKPSDVCLASPRSPAECKNMWESKLANNAFVPRLLLVV</sequence>
<dbReference type="Gene3D" id="3.10.450.50">
    <property type="match status" value="1"/>
</dbReference>
<proteinExistence type="predicted"/>
<dbReference type="InterPro" id="IPR032710">
    <property type="entry name" value="NTF2-like_dom_sf"/>
</dbReference>
<comment type="caution">
    <text evidence="1">The sequence shown here is derived from an EMBL/GenBank/DDBJ whole genome shotgun (WGS) entry which is preliminary data.</text>
</comment>
<dbReference type="AlphaFoldDB" id="A0A699IGB0"/>
<gene>
    <name evidence="1" type="ORF">Tci_516337</name>
</gene>
<dbReference type="PANTHER" id="PTHR33703">
    <property type="entry name" value="OS07G0691300 PROTEIN"/>
    <property type="match status" value="1"/>
</dbReference>
<dbReference type="EMBL" id="BKCJ010279595">
    <property type="protein sequence ID" value="GEZ44364.1"/>
    <property type="molecule type" value="Genomic_DNA"/>
</dbReference>
<dbReference type="InterPro" id="IPR009798">
    <property type="entry name" value="Wun1-like"/>
</dbReference>
<dbReference type="SUPFAM" id="SSF54427">
    <property type="entry name" value="NTF2-like"/>
    <property type="match status" value="1"/>
</dbReference>
<evidence type="ECO:0008006" key="2">
    <source>
        <dbReference type="Google" id="ProtNLM"/>
    </source>
</evidence>
<dbReference type="Pfam" id="PF07107">
    <property type="entry name" value="WI12"/>
    <property type="match status" value="1"/>
</dbReference>